<dbReference type="InterPro" id="IPR013944">
    <property type="entry name" value="OxRdtase_put_C"/>
</dbReference>
<feature type="domain" description="Oxidoreductase putative C-terminal" evidence="3">
    <location>
        <begin position="217"/>
        <end position="358"/>
    </location>
</feature>
<dbReference type="InterPro" id="IPR000683">
    <property type="entry name" value="Gfo/Idh/MocA-like_OxRdtase_N"/>
</dbReference>
<dbReference type="EMBL" id="KN880475">
    <property type="protein sequence ID" value="KIY69979.1"/>
    <property type="molecule type" value="Genomic_DNA"/>
</dbReference>
<dbReference type="InterPro" id="IPR052515">
    <property type="entry name" value="Gfo/Idh/MocA_Oxidoreductase"/>
</dbReference>
<gene>
    <name evidence="4" type="ORF">CYLTODRAFT_420181</name>
</gene>
<evidence type="ECO:0000256" key="1">
    <source>
        <dbReference type="SAM" id="MobiDB-lite"/>
    </source>
</evidence>
<dbReference type="Proteomes" id="UP000054007">
    <property type="component" value="Unassembled WGS sequence"/>
</dbReference>
<dbReference type="Gene3D" id="3.40.50.720">
    <property type="entry name" value="NAD(P)-binding Rossmann-like Domain"/>
    <property type="match status" value="1"/>
</dbReference>
<organism evidence="4 5">
    <name type="scientific">Cylindrobasidium torrendii FP15055 ss-10</name>
    <dbReference type="NCBI Taxonomy" id="1314674"/>
    <lineage>
        <taxon>Eukaryota</taxon>
        <taxon>Fungi</taxon>
        <taxon>Dikarya</taxon>
        <taxon>Basidiomycota</taxon>
        <taxon>Agaricomycotina</taxon>
        <taxon>Agaricomycetes</taxon>
        <taxon>Agaricomycetidae</taxon>
        <taxon>Agaricales</taxon>
        <taxon>Marasmiineae</taxon>
        <taxon>Physalacriaceae</taxon>
        <taxon>Cylindrobasidium</taxon>
    </lineage>
</organism>
<dbReference type="SUPFAM" id="SSF51735">
    <property type="entry name" value="NAD(P)-binding Rossmann-fold domains"/>
    <property type="match status" value="1"/>
</dbReference>
<protein>
    <recommendedName>
        <fullName evidence="6">NAD(P)-binding protein</fullName>
    </recommendedName>
</protein>
<dbReference type="SUPFAM" id="SSF55347">
    <property type="entry name" value="Glyceraldehyde-3-phosphate dehydrogenase-like, C-terminal domain"/>
    <property type="match status" value="1"/>
</dbReference>
<accession>A0A0D7BIS2</accession>
<dbReference type="Gene3D" id="3.30.360.10">
    <property type="entry name" value="Dihydrodipicolinate Reductase, domain 2"/>
    <property type="match status" value="1"/>
</dbReference>
<reference evidence="4 5" key="1">
    <citation type="journal article" date="2015" name="Fungal Genet. Biol.">
        <title>Evolution of novel wood decay mechanisms in Agaricales revealed by the genome sequences of Fistulina hepatica and Cylindrobasidium torrendii.</title>
        <authorList>
            <person name="Floudas D."/>
            <person name="Held B.W."/>
            <person name="Riley R."/>
            <person name="Nagy L.G."/>
            <person name="Koehler G."/>
            <person name="Ransdell A.S."/>
            <person name="Younus H."/>
            <person name="Chow J."/>
            <person name="Chiniquy J."/>
            <person name="Lipzen A."/>
            <person name="Tritt A."/>
            <person name="Sun H."/>
            <person name="Haridas S."/>
            <person name="LaButti K."/>
            <person name="Ohm R.A."/>
            <person name="Kues U."/>
            <person name="Blanchette R.A."/>
            <person name="Grigoriev I.V."/>
            <person name="Minto R.E."/>
            <person name="Hibbett D.S."/>
        </authorList>
    </citation>
    <scope>NUCLEOTIDE SEQUENCE [LARGE SCALE GENOMIC DNA]</scope>
    <source>
        <strain evidence="4 5">FP15055 ss-10</strain>
    </source>
</reference>
<evidence type="ECO:0000259" key="3">
    <source>
        <dbReference type="Pfam" id="PF08635"/>
    </source>
</evidence>
<dbReference type="InterPro" id="IPR036291">
    <property type="entry name" value="NAD(P)-bd_dom_sf"/>
</dbReference>
<dbReference type="STRING" id="1314674.A0A0D7BIS2"/>
<proteinExistence type="predicted"/>
<dbReference type="Pfam" id="PF08635">
    <property type="entry name" value="ox_reductase_C"/>
    <property type="match status" value="1"/>
</dbReference>
<name>A0A0D7BIS2_9AGAR</name>
<evidence type="ECO:0008006" key="6">
    <source>
        <dbReference type="Google" id="ProtNLM"/>
    </source>
</evidence>
<dbReference type="Pfam" id="PF01408">
    <property type="entry name" value="GFO_IDH_MocA"/>
    <property type="match status" value="1"/>
</dbReference>
<dbReference type="PANTHER" id="PTHR43249:SF1">
    <property type="entry name" value="D-GLUCOSIDE 3-DEHYDROGENASE"/>
    <property type="match status" value="1"/>
</dbReference>
<evidence type="ECO:0000313" key="5">
    <source>
        <dbReference type="Proteomes" id="UP000054007"/>
    </source>
</evidence>
<evidence type="ECO:0000259" key="2">
    <source>
        <dbReference type="Pfam" id="PF01408"/>
    </source>
</evidence>
<feature type="region of interest" description="Disordered" evidence="1">
    <location>
        <begin position="1"/>
        <end position="39"/>
    </location>
</feature>
<sequence>MTTPMSARRMSERRGSAGGAHRMSAVSGSRPSISDPRRGSIDPLRLIPMDQALPIEGSDDFNVVFIGAGNIMFGSDEGPWNHSFRLEHKLGPRLKVVALIDPAVQRAQEVLRAKCKTFVKSAYENTRVFKNLDEFIANMTPKERPRAVIIGSPPQFRGTSKPGKDIELQILKNFPGIAMFVEKPVATGPQDDIKDAFTIAKTIRDSQTICSIGYMLRYLKATQMMKKIISENNLTVMATIARYACAYEAIAKPDWWDKSRSFGPVIEQGTHFCDLSRYFGGEVDISTVSAHSLEHYENAGRLSAMKVDESQIPPENRIPRVTAATWKYDSGAVGNFTHIVGLQGSDYSCELEVYADGYSLKLVNPYVQPVLYVRRPGSDDEQTYRFPDDDPFFSEISNFIDVIEDIEEDPDAAQILSSYEDAVKSYELTWAIRAASEKSKKKATD</sequence>
<feature type="domain" description="Gfo/Idh/MocA-like oxidoreductase N-terminal" evidence="2">
    <location>
        <begin position="61"/>
        <end position="214"/>
    </location>
</feature>
<dbReference type="PANTHER" id="PTHR43249">
    <property type="entry name" value="UDP-N-ACETYL-2-AMINO-2-DEOXY-D-GLUCURONATE OXIDASE"/>
    <property type="match status" value="1"/>
</dbReference>
<dbReference type="GO" id="GO:0000166">
    <property type="term" value="F:nucleotide binding"/>
    <property type="evidence" value="ECO:0007669"/>
    <property type="project" value="InterPro"/>
</dbReference>
<evidence type="ECO:0000313" key="4">
    <source>
        <dbReference type="EMBL" id="KIY69979.1"/>
    </source>
</evidence>
<dbReference type="OrthoDB" id="10250282at2759"/>
<dbReference type="AlphaFoldDB" id="A0A0D7BIS2"/>
<keyword evidence="5" id="KW-1185">Reference proteome</keyword>